<dbReference type="RefSeq" id="WP_094367003.1">
    <property type="nucleotide sequence ID" value="NZ_NOJY02000020.1"/>
</dbReference>
<evidence type="ECO:0000313" key="1">
    <source>
        <dbReference type="EMBL" id="RDY26810.1"/>
    </source>
</evidence>
<accession>A0A371J206</accession>
<dbReference type="AlphaFoldDB" id="A0A371J206"/>
<dbReference type="Proteomes" id="UP000215694">
    <property type="component" value="Unassembled WGS sequence"/>
</dbReference>
<sequence>MKEIIDLITKSAISIGDDLGKGYDKFKKGNHVRKIKDKIIWHEKEILKRKGEITRREQELKKSTDESRIKYLKERLDYLYEKLEYSETRLKTYNDTLDSIIEKSKERNK</sequence>
<comment type="caution">
    <text evidence="1">The sequence shown here is derived from an EMBL/GenBank/DDBJ whole genome shotgun (WGS) entry which is preliminary data.</text>
</comment>
<proteinExistence type="predicted"/>
<keyword evidence="2" id="KW-1185">Reference proteome</keyword>
<dbReference type="EMBL" id="NOJY02000020">
    <property type="protein sequence ID" value="RDY26810.1"/>
    <property type="molecule type" value="Genomic_DNA"/>
</dbReference>
<evidence type="ECO:0000313" key="2">
    <source>
        <dbReference type="Proteomes" id="UP000215694"/>
    </source>
</evidence>
<gene>
    <name evidence="1" type="ORF">CHL78_012120</name>
</gene>
<name>A0A371J206_9FIRM</name>
<protein>
    <submittedName>
        <fullName evidence="1">Uncharacterized protein</fullName>
    </submittedName>
</protein>
<organism evidence="1 2">
    <name type="scientific">Romboutsia weinsteinii</name>
    <dbReference type="NCBI Taxonomy" id="2020949"/>
    <lineage>
        <taxon>Bacteria</taxon>
        <taxon>Bacillati</taxon>
        <taxon>Bacillota</taxon>
        <taxon>Clostridia</taxon>
        <taxon>Peptostreptococcales</taxon>
        <taxon>Peptostreptococcaceae</taxon>
        <taxon>Romboutsia</taxon>
    </lineage>
</organism>
<reference evidence="1 2" key="1">
    <citation type="journal article" date="2017" name="Genome Announc.">
        <title>Draft Genome Sequence of Romboutsia weinsteinii sp. nov. Strain CCRI-19649(T) Isolated from Surface Water.</title>
        <authorList>
            <person name="Maheux A.F."/>
            <person name="Boudreau D.K."/>
            <person name="Berube E."/>
            <person name="Boissinot M."/>
            <person name="Cantin P."/>
            <person name="Raymond F."/>
            <person name="Corbeil J."/>
            <person name="Omar R.F."/>
            <person name="Bergeron M.G."/>
        </authorList>
    </citation>
    <scope>NUCLEOTIDE SEQUENCE [LARGE SCALE GENOMIC DNA]</scope>
    <source>
        <strain evidence="1 2">CCRI-19649</strain>
    </source>
</reference>